<dbReference type="PANTHER" id="PTHR46771">
    <property type="entry name" value="DETERIN"/>
    <property type="match status" value="1"/>
</dbReference>
<accession>A0AAD9KY54</accession>
<gene>
    <name evidence="3" type="ORF">NP493_488g01010</name>
</gene>
<evidence type="ECO:0000313" key="4">
    <source>
        <dbReference type="Proteomes" id="UP001209878"/>
    </source>
</evidence>
<dbReference type="EMBL" id="JAODUO010000488">
    <property type="protein sequence ID" value="KAK2179477.1"/>
    <property type="molecule type" value="Genomic_DNA"/>
</dbReference>
<keyword evidence="4" id="KW-1185">Reference proteome</keyword>
<dbReference type="SUPFAM" id="SSF57924">
    <property type="entry name" value="Inhibitor of apoptosis (IAP) repeat"/>
    <property type="match status" value="1"/>
</dbReference>
<dbReference type="PROSITE" id="PS50143">
    <property type="entry name" value="BIR_REPEAT_2"/>
    <property type="match status" value="1"/>
</dbReference>
<comment type="caution">
    <text evidence="3">The sequence shown here is derived from an EMBL/GenBank/DDBJ whole genome shotgun (WGS) entry which is preliminary data.</text>
</comment>
<dbReference type="Gene3D" id="1.10.1170.10">
    <property type="entry name" value="Inhibitor Of Apoptosis Protein (2mihbC-IAP-1), Chain A"/>
    <property type="match status" value="1"/>
</dbReference>
<evidence type="ECO:0000256" key="2">
    <source>
        <dbReference type="ARBA" id="ARBA00022833"/>
    </source>
</evidence>
<dbReference type="PANTHER" id="PTHR46771:SF5">
    <property type="entry name" value="DETERIN"/>
    <property type="match status" value="1"/>
</dbReference>
<protein>
    <recommendedName>
        <fullName evidence="5">Baculoviral IAP repeat-containing protein 6</fullName>
    </recommendedName>
</protein>
<evidence type="ECO:0000313" key="3">
    <source>
        <dbReference type="EMBL" id="KAK2179477.1"/>
    </source>
</evidence>
<dbReference type="CDD" id="cd00022">
    <property type="entry name" value="BIR"/>
    <property type="match status" value="1"/>
</dbReference>
<dbReference type="InterPro" id="IPR001370">
    <property type="entry name" value="BIR_rpt"/>
</dbReference>
<name>A0AAD9KY54_RIDPI</name>
<dbReference type="AlphaFoldDB" id="A0AAD9KY54"/>
<dbReference type="Pfam" id="PF00653">
    <property type="entry name" value="BIR"/>
    <property type="match status" value="1"/>
</dbReference>
<keyword evidence="1" id="KW-0479">Metal-binding</keyword>
<keyword evidence="2" id="KW-0862">Zinc</keyword>
<evidence type="ECO:0008006" key="5">
    <source>
        <dbReference type="Google" id="ProtNLM"/>
    </source>
</evidence>
<organism evidence="3 4">
    <name type="scientific">Ridgeia piscesae</name>
    <name type="common">Tubeworm</name>
    <dbReference type="NCBI Taxonomy" id="27915"/>
    <lineage>
        <taxon>Eukaryota</taxon>
        <taxon>Metazoa</taxon>
        <taxon>Spiralia</taxon>
        <taxon>Lophotrochozoa</taxon>
        <taxon>Annelida</taxon>
        <taxon>Polychaeta</taxon>
        <taxon>Sedentaria</taxon>
        <taxon>Canalipalpata</taxon>
        <taxon>Sabellida</taxon>
        <taxon>Siboglinidae</taxon>
        <taxon>Ridgeia</taxon>
    </lineage>
</organism>
<proteinExistence type="predicted"/>
<dbReference type="GO" id="GO:0046872">
    <property type="term" value="F:metal ion binding"/>
    <property type="evidence" value="ECO:0007669"/>
    <property type="project" value="UniProtKB-KW"/>
</dbReference>
<evidence type="ECO:0000256" key="1">
    <source>
        <dbReference type="ARBA" id="ARBA00022723"/>
    </source>
</evidence>
<dbReference type="SMART" id="SM00238">
    <property type="entry name" value="BIR"/>
    <property type="match status" value="1"/>
</dbReference>
<reference evidence="3" key="1">
    <citation type="journal article" date="2023" name="Mol. Biol. Evol.">
        <title>Third-Generation Sequencing Reveals the Adaptive Role of the Epigenome in Three Deep-Sea Polychaetes.</title>
        <authorList>
            <person name="Perez M."/>
            <person name="Aroh O."/>
            <person name="Sun Y."/>
            <person name="Lan Y."/>
            <person name="Juniper S.K."/>
            <person name="Young C.R."/>
            <person name="Angers B."/>
            <person name="Qian P.Y."/>
        </authorList>
    </citation>
    <scope>NUCLEOTIDE SEQUENCE</scope>
    <source>
        <strain evidence="3">R07B-5</strain>
    </source>
</reference>
<sequence length="200" mass="22229">MSQAGFYHQPSSTGDDRAMCFTCNVCLVCWEPTDEPWSEHERHSPQCPYVKGEYTQNVPMCVTYATEPAHLHGSTTDKIECVSTTSSDDYIATSTLHGNVAVWNMTRQLKQHTKFNIDPTEPIVAVKTGTQLAQFDDITQTLPSTSTADLVDAGEGGATKQQERYPFLGHFNAIAKTRLCIIFDYTNLCIRKKIVLGDSV</sequence>
<dbReference type="InterPro" id="IPR051190">
    <property type="entry name" value="Baculoviral_IAP"/>
</dbReference>
<dbReference type="Proteomes" id="UP001209878">
    <property type="component" value="Unassembled WGS sequence"/>
</dbReference>